<organism evidence="1 2">
    <name type="scientific">Allocatelliglobosispora scoriae</name>
    <dbReference type="NCBI Taxonomy" id="643052"/>
    <lineage>
        <taxon>Bacteria</taxon>
        <taxon>Bacillati</taxon>
        <taxon>Actinomycetota</taxon>
        <taxon>Actinomycetes</taxon>
        <taxon>Micromonosporales</taxon>
        <taxon>Micromonosporaceae</taxon>
        <taxon>Allocatelliglobosispora</taxon>
    </lineage>
</organism>
<evidence type="ECO:0000313" key="1">
    <source>
        <dbReference type="EMBL" id="MBB5872980.1"/>
    </source>
</evidence>
<comment type="caution">
    <text evidence="1">The sequence shown here is derived from an EMBL/GenBank/DDBJ whole genome shotgun (WGS) entry which is preliminary data.</text>
</comment>
<name>A0A841C1Y1_9ACTN</name>
<protein>
    <submittedName>
        <fullName evidence="1">Uncharacterized protein</fullName>
    </submittedName>
</protein>
<reference evidence="1 2" key="1">
    <citation type="submission" date="2020-08" db="EMBL/GenBank/DDBJ databases">
        <title>Sequencing the genomes of 1000 actinobacteria strains.</title>
        <authorList>
            <person name="Klenk H.-P."/>
        </authorList>
    </citation>
    <scope>NUCLEOTIDE SEQUENCE [LARGE SCALE GENOMIC DNA]</scope>
    <source>
        <strain evidence="1 2">DSM 45362</strain>
    </source>
</reference>
<proteinExistence type="predicted"/>
<dbReference type="Proteomes" id="UP000587527">
    <property type="component" value="Unassembled WGS sequence"/>
</dbReference>
<accession>A0A841C1Y1</accession>
<dbReference type="EMBL" id="JACHMN010000003">
    <property type="protein sequence ID" value="MBB5872980.1"/>
    <property type="molecule type" value="Genomic_DNA"/>
</dbReference>
<evidence type="ECO:0000313" key="2">
    <source>
        <dbReference type="Proteomes" id="UP000587527"/>
    </source>
</evidence>
<dbReference type="RefSeq" id="WP_184843431.1">
    <property type="nucleotide sequence ID" value="NZ_JACHMN010000003.1"/>
</dbReference>
<sequence>MNLTMGRVESWRLAWSVRRDWPDGTHEFVGIRRTRRSAERFQVGDQAFWRRSPLTPVLSVVPISERDFLLHGRFRRGCRAPDCPVAVHDVELVNAAYRSRHRLRWWARSE</sequence>
<dbReference type="AlphaFoldDB" id="A0A841C1Y1"/>
<gene>
    <name evidence="1" type="ORF">F4553_006414</name>
</gene>
<keyword evidence="2" id="KW-1185">Reference proteome</keyword>